<dbReference type="GO" id="GO:0008033">
    <property type="term" value="P:tRNA processing"/>
    <property type="evidence" value="ECO:0007669"/>
    <property type="project" value="InterPro"/>
</dbReference>
<reference evidence="3 4" key="1">
    <citation type="submission" date="2018-04" db="EMBL/GenBank/DDBJ databases">
        <title>Novel Campyloabacter and Helicobacter Species and Strains.</title>
        <authorList>
            <person name="Mannion A.J."/>
            <person name="Shen Z."/>
            <person name="Fox J.G."/>
        </authorList>
    </citation>
    <scope>NUCLEOTIDE SEQUENCE [LARGE SCALE GENOMIC DNA]</scope>
    <source>
        <strain evidence="3 4">MIT 12-6600</strain>
    </source>
</reference>
<evidence type="ECO:0000259" key="2">
    <source>
        <dbReference type="Pfam" id="PF01171"/>
    </source>
</evidence>
<dbReference type="AlphaFoldDB" id="A0A3D8IN40"/>
<accession>A0A3D8IN40</accession>
<dbReference type="Proteomes" id="UP000256514">
    <property type="component" value="Unassembled WGS sequence"/>
</dbReference>
<comment type="caution">
    <text evidence="3">The sequence shown here is derived from an EMBL/GenBank/DDBJ whole genome shotgun (WGS) entry which is preliminary data.</text>
</comment>
<dbReference type="PANTHER" id="PTHR43686">
    <property type="entry name" value="SULFURTRANSFERASE-RELATED"/>
    <property type="match status" value="1"/>
</dbReference>
<dbReference type="GO" id="GO:0016740">
    <property type="term" value="F:transferase activity"/>
    <property type="evidence" value="ECO:0007669"/>
    <property type="project" value="UniProtKB-KW"/>
</dbReference>
<gene>
    <name evidence="3" type="ORF">CQA54_06845</name>
</gene>
<dbReference type="PANTHER" id="PTHR43686:SF1">
    <property type="entry name" value="AMINOTRAN_5 DOMAIN-CONTAINING PROTEIN"/>
    <property type="match status" value="1"/>
</dbReference>
<dbReference type="CDD" id="cd24138">
    <property type="entry name" value="TtcA-like"/>
    <property type="match status" value="1"/>
</dbReference>
<dbReference type="PIRSF" id="PIRSF004976">
    <property type="entry name" value="ATPase_YdaO"/>
    <property type="match status" value="1"/>
</dbReference>
<evidence type="ECO:0000313" key="3">
    <source>
        <dbReference type="EMBL" id="RDU66669.1"/>
    </source>
</evidence>
<feature type="domain" description="tRNA(Ile)-lysidine/2-thiocytidine synthase N-terminal" evidence="2">
    <location>
        <begin position="30"/>
        <end position="195"/>
    </location>
</feature>
<sequence length="256" mass="29379">MMSTPTISKKILSIVGKTNAQYNLIQENDKVLLGLSGGKDSILLATILAHMRAHAPFKFEFKALTVDYGRGGEYEYIIEYCQKLNIPYELYRTDIYKILEDHKREGSVYCSFCSRMRRGALYTKALEGGFNKLALAHHLDDAAESFFMNLTYNGALRSMPPKYKAQNGLGVIRPLIFVRERQIIDFIAHNNIYIAPDCNCPINWLDDDKRPFARAHTKEFLAQLESKNADFFKSLKNAFTHLHANSFCDERFLDEL</sequence>
<dbReference type="RefSeq" id="WP_095628441.1">
    <property type="nucleotide sequence ID" value="NZ_NXLT01000005.1"/>
</dbReference>
<dbReference type="Pfam" id="PF01171">
    <property type="entry name" value="ATP_bind_3"/>
    <property type="match status" value="1"/>
</dbReference>
<evidence type="ECO:0000313" key="4">
    <source>
        <dbReference type="Proteomes" id="UP000256514"/>
    </source>
</evidence>
<dbReference type="InterPro" id="IPR011063">
    <property type="entry name" value="TilS/TtcA_N"/>
</dbReference>
<protein>
    <submittedName>
        <fullName evidence="3">tRNA 2-thiocytidine(32) synthetase TtcA</fullName>
    </submittedName>
</protein>
<proteinExistence type="predicted"/>
<keyword evidence="1" id="KW-0808">Transferase</keyword>
<dbReference type="EMBL" id="NXLT01000005">
    <property type="protein sequence ID" value="RDU66669.1"/>
    <property type="molecule type" value="Genomic_DNA"/>
</dbReference>
<dbReference type="InterPro" id="IPR014729">
    <property type="entry name" value="Rossmann-like_a/b/a_fold"/>
</dbReference>
<dbReference type="OrthoDB" id="9801054at2"/>
<keyword evidence="4" id="KW-1185">Reference proteome</keyword>
<name>A0A3D8IN40_9HELI</name>
<evidence type="ECO:0000256" key="1">
    <source>
        <dbReference type="ARBA" id="ARBA00022679"/>
    </source>
</evidence>
<organism evidence="3 4">
    <name type="scientific">Helicobacter equorum</name>
    <dbReference type="NCBI Taxonomy" id="361872"/>
    <lineage>
        <taxon>Bacteria</taxon>
        <taxon>Pseudomonadati</taxon>
        <taxon>Campylobacterota</taxon>
        <taxon>Epsilonproteobacteria</taxon>
        <taxon>Campylobacterales</taxon>
        <taxon>Helicobacteraceae</taxon>
        <taxon>Helicobacter</taxon>
    </lineage>
</organism>
<dbReference type="Gene3D" id="3.40.50.620">
    <property type="entry name" value="HUPs"/>
    <property type="match status" value="1"/>
</dbReference>
<dbReference type="InterPro" id="IPR035107">
    <property type="entry name" value="tRNA_thiolation_TtcA_Ctu1"/>
</dbReference>
<dbReference type="SUPFAM" id="SSF52402">
    <property type="entry name" value="Adenine nucleotide alpha hydrolases-like"/>
    <property type="match status" value="1"/>
</dbReference>